<dbReference type="EnsemblMetazoa" id="XM_020003221.1">
    <property type="protein sequence ID" value="XP_019858780.1"/>
    <property type="gene ID" value="LOC109586997"/>
</dbReference>
<dbReference type="Proteomes" id="UP000007879">
    <property type="component" value="Unassembled WGS sequence"/>
</dbReference>
<feature type="transmembrane region" description="Helical" evidence="1">
    <location>
        <begin position="233"/>
        <end position="261"/>
    </location>
</feature>
<evidence type="ECO:0000313" key="2">
    <source>
        <dbReference type="EnsemblMetazoa" id="XP_019858780.1"/>
    </source>
</evidence>
<evidence type="ECO:0000256" key="1">
    <source>
        <dbReference type="SAM" id="Phobius"/>
    </source>
</evidence>
<dbReference type="AlphaFoldDB" id="A0AAN0JP14"/>
<dbReference type="GeneID" id="109586997"/>
<evidence type="ECO:0000313" key="3">
    <source>
        <dbReference type="Proteomes" id="UP000007879"/>
    </source>
</evidence>
<name>A0AAN0JP14_AMPQE</name>
<protein>
    <submittedName>
        <fullName evidence="2">Uncharacterized protein</fullName>
    </submittedName>
</protein>
<feature type="transmembrane region" description="Helical" evidence="1">
    <location>
        <begin position="408"/>
        <end position="431"/>
    </location>
</feature>
<dbReference type="RefSeq" id="XP_019858780.1">
    <property type="nucleotide sequence ID" value="XM_020003221.1"/>
</dbReference>
<keyword evidence="1" id="KW-0472">Membrane</keyword>
<dbReference type="KEGG" id="aqu:109586997"/>
<proteinExistence type="predicted"/>
<keyword evidence="1" id="KW-1133">Transmembrane helix</keyword>
<keyword evidence="1" id="KW-0812">Transmembrane</keyword>
<accession>A0AAN0JP14</accession>
<sequence length="436" mass="48115">MASPNSSAPTTVPRDIEEKLDNFQSQVLLMILSYVNGIFQDTAPSLMEHLLKLERDNNSFSGIINYTFKRLKVNPALFFTPDRGTVQLPQVKAEGIELRLALVNFIISFNDQQAASRAIKNIAKEGSSLLAQQRTPLEIIEEVCKRRSFKDVVSISTSVAQEFNGARFFKHLHNTDWLHNRDDVNQFLREESGFSSLSGEMALFMTQKLSISDYTLISISKKLCGVCQKHPKGAIFCISVPIALLAFLLVGVGISIGISYLSPISTIQSMEIGDKQSSSALIPVPNNVYSVSLNIPSGVTEFMALSIPPTGTQIINRTKIFQSDGHCAPYNVNNGDNPVYLLPGSIMNYTLTVSDSNSSQCPAQLVLLNNRAEYLKCNYNSSSVVKVYCLASGTVNHVSIRINKSANYYVVLLGTPLKLLFIIILFTTLLMNNAYC</sequence>
<organism evidence="2 3">
    <name type="scientific">Amphimedon queenslandica</name>
    <name type="common">Sponge</name>
    <dbReference type="NCBI Taxonomy" id="400682"/>
    <lineage>
        <taxon>Eukaryota</taxon>
        <taxon>Metazoa</taxon>
        <taxon>Porifera</taxon>
        <taxon>Demospongiae</taxon>
        <taxon>Heteroscleromorpha</taxon>
        <taxon>Haplosclerida</taxon>
        <taxon>Niphatidae</taxon>
        <taxon>Amphimedon</taxon>
    </lineage>
</organism>
<keyword evidence="3" id="KW-1185">Reference proteome</keyword>
<reference evidence="3" key="1">
    <citation type="journal article" date="2010" name="Nature">
        <title>The Amphimedon queenslandica genome and the evolution of animal complexity.</title>
        <authorList>
            <person name="Srivastava M."/>
            <person name="Simakov O."/>
            <person name="Chapman J."/>
            <person name="Fahey B."/>
            <person name="Gauthier M.E."/>
            <person name="Mitros T."/>
            <person name="Richards G.S."/>
            <person name="Conaco C."/>
            <person name="Dacre M."/>
            <person name="Hellsten U."/>
            <person name="Larroux C."/>
            <person name="Putnam N.H."/>
            <person name="Stanke M."/>
            <person name="Adamska M."/>
            <person name="Darling A."/>
            <person name="Degnan S.M."/>
            <person name="Oakley T.H."/>
            <person name="Plachetzki D.C."/>
            <person name="Zhai Y."/>
            <person name="Adamski M."/>
            <person name="Calcino A."/>
            <person name="Cummins S.F."/>
            <person name="Goodstein D.M."/>
            <person name="Harris C."/>
            <person name="Jackson D.J."/>
            <person name="Leys S.P."/>
            <person name="Shu S."/>
            <person name="Woodcroft B.J."/>
            <person name="Vervoort M."/>
            <person name="Kosik K.S."/>
            <person name="Manning G."/>
            <person name="Degnan B.M."/>
            <person name="Rokhsar D.S."/>
        </authorList>
    </citation>
    <scope>NUCLEOTIDE SEQUENCE [LARGE SCALE GENOMIC DNA]</scope>
</reference>
<reference evidence="2" key="2">
    <citation type="submission" date="2024-06" db="UniProtKB">
        <authorList>
            <consortium name="EnsemblMetazoa"/>
        </authorList>
    </citation>
    <scope>IDENTIFICATION</scope>
</reference>